<dbReference type="PROSITE" id="PS50297">
    <property type="entry name" value="ANK_REP_REGION"/>
    <property type="match status" value="2"/>
</dbReference>
<dbReference type="PANTHER" id="PTHR24176">
    <property type="entry name" value="ANKYRIN REPEAT DOMAIN-CONTAINING PROTEIN 31-RELATED"/>
    <property type="match status" value="1"/>
</dbReference>
<feature type="repeat" description="ANK" evidence="1">
    <location>
        <begin position="15"/>
        <end position="47"/>
    </location>
</feature>
<gene>
    <name evidence="3" type="ORF">rCG_64386</name>
</gene>
<feature type="repeat" description="ANK" evidence="1">
    <location>
        <begin position="48"/>
        <end position="80"/>
    </location>
</feature>
<feature type="region of interest" description="Disordered" evidence="2">
    <location>
        <begin position="262"/>
        <end position="300"/>
    </location>
</feature>
<dbReference type="Proteomes" id="UP000234681">
    <property type="component" value="Chromosome 2"/>
</dbReference>
<organism evidence="3 4">
    <name type="scientific">Rattus norvegicus</name>
    <name type="common">Rat</name>
    <dbReference type="NCBI Taxonomy" id="10116"/>
    <lineage>
        <taxon>Eukaryota</taxon>
        <taxon>Metazoa</taxon>
        <taxon>Chordata</taxon>
        <taxon>Craniata</taxon>
        <taxon>Vertebrata</taxon>
        <taxon>Euteleostomi</taxon>
        <taxon>Mammalia</taxon>
        <taxon>Eutheria</taxon>
        <taxon>Euarchontoglires</taxon>
        <taxon>Glires</taxon>
        <taxon>Rodentia</taxon>
        <taxon>Myomorpha</taxon>
        <taxon>Muroidea</taxon>
        <taxon>Muridae</taxon>
        <taxon>Murinae</taxon>
        <taxon>Rattus</taxon>
    </lineage>
</organism>
<evidence type="ECO:0000256" key="2">
    <source>
        <dbReference type="SAM" id="MobiDB-lite"/>
    </source>
</evidence>
<sequence length="300" mass="33472">MLIESGADVNLKDNAGWTPLHKASSGGFDDIIIELLKAGANVNCENVDGILPLHGASAGNHLKAAEILLEHGANPSQKDQKQRTALDEADDEKMKELLKSHGAIETAHGEERSSIVPVKIPAIRPKRYKPFICDNDKAVGSPAPSHKAKRSESRPVHQTISAILKDLEEKQETLLKFEIRNSEDEEQYIEKMLDIKEVMDNILAQQKTERDDLAKKYRVSMESFKHGALREQLANLATRQKSLLVVAKKQKKIRLKIQNYKTATPSSGNNLRKLPCNSDISSDKTSQDPKKQENRFPTTI</sequence>
<dbReference type="PANTHER" id="PTHR24176:SF14">
    <property type="entry name" value="ANKYRIN REPEAT DOMAIN-CONTAINING PROTEIN 31"/>
    <property type="match status" value="1"/>
</dbReference>
<evidence type="ECO:0000313" key="3">
    <source>
        <dbReference type="EMBL" id="EDM10124.1"/>
    </source>
</evidence>
<dbReference type="PROSITE" id="PS50088">
    <property type="entry name" value="ANK_REPEAT"/>
    <property type="match status" value="2"/>
</dbReference>
<evidence type="ECO:0000313" key="4">
    <source>
        <dbReference type="Proteomes" id="UP000234681"/>
    </source>
</evidence>
<dbReference type="InterPro" id="IPR042334">
    <property type="entry name" value="ANKRD31"/>
</dbReference>
<dbReference type="EMBL" id="CH473955">
    <property type="protein sequence ID" value="EDM10124.1"/>
    <property type="molecule type" value="Genomic_DNA"/>
</dbReference>
<dbReference type="InterPro" id="IPR002110">
    <property type="entry name" value="Ankyrin_rpt"/>
</dbReference>
<dbReference type="AlphaFoldDB" id="A6I516"/>
<feature type="compositionally biased region" description="Basic and acidic residues" evidence="2">
    <location>
        <begin position="281"/>
        <end position="294"/>
    </location>
</feature>
<dbReference type="Gene3D" id="1.25.40.20">
    <property type="entry name" value="Ankyrin repeat-containing domain"/>
    <property type="match status" value="1"/>
</dbReference>
<dbReference type="Pfam" id="PF12796">
    <property type="entry name" value="Ank_2"/>
    <property type="match status" value="1"/>
</dbReference>
<accession>A6I516</accession>
<dbReference type="SUPFAM" id="SSF48403">
    <property type="entry name" value="Ankyrin repeat"/>
    <property type="match status" value="1"/>
</dbReference>
<keyword evidence="1" id="KW-0040">ANK repeat</keyword>
<evidence type="ECO:0000256" key="1">
    <source>
        <dbReference type="PROSITE-ProRule" id="PRU00023"/>
    </source>
</evidence>
<protein>
    <submittedName>
        <fullName evidence="3">RCG64386</fullName>
    </submittedName>
</protein>
<dbReference type="InterPro" id="IPR036770">
    <property type="entry name" value="Ankyrin_rpt-contain_sf"/>
</dbReference>
<dbReference type="SMART" id="SM00248">
    <property type="entry name" value="ANK"/>
    <property type="match status" value="2"/>
</dbReference>
<proteinExistence type="predicted"/>
<reference evidence="4" key="1">
    <citation type="submission" date="2005-09" db="EMBL/GenBank/DDBJ databases">
        <authorList>
            <person name="Mural R.J."/>
            <person name="Li P.W."/>
            <person name="Adams M.D."/>
            <person name="Amanatides P.G."/>
            <person name="Baden-Tillson H."/>
            <person name="Barnstead M."/>
            <person name="Chin S.H."/>
            <person name="Dew I."/>
            <person name="Evans C.A."/>
            <person name="Ferriera S."/>
            <person name="Flanigan M."/>
            <person name="Fosler C."/>
            <person name="Glodek A."/>
            <person name="Gu Z."/>
            <person name="Holt R.A."/>
            <person name="Jennings D."/>
            <person name="Kraft C.L."/>
            <person name="Lu F."/>
            <person name="Nguyen T."/>
            <person name="Nusskern D.R."/>
            <person name="Pfannkoch C.M."/>
            <person name="Sitter C."/>
            <person name="Sutton G.G."/>
            <person name="Venter J.C."/>
            <person name="Wang Z."/>
            <person name="Woodage T."/>
            <person name="Zheng X.H."/>
            <person name="Zhong F."/>
        </authorList>
    </citation>
    <scope>NUCLEOTIDE SEQUENCE [LARGE SCALE GENOMIC DNA]</scope>
    <source>
        <strain>BN</strain>
        <strain evidence="4">Sprague-Dawley</strain>
    </source>
</reference>
<dbReference type="PRINTS" id="PR01415">
    <property type="entry name" value="ANKYRIN"/>
</dbReference>
<name>A6I516_RAT</name>